<accession>A0A1L9RAI8</accession>
<dbReference type="VEuPathDB" id="FungiDB:ASPWEDRAFT_186174"/>
<gene>
    <name evidence="1" type="ORF">ASPWEDRAFT_186174</name>
</gene>
<protein>
    <submittedName>
        <fullName evidence="1">Uncharacterized protein</fullName>
    </submittedName>
</protein>
<sequence>MHLTPALFHVPTGPPTERNLCRGRSARCVIDSDTEDHDAEKTAEVTKNICDELSKPICYCSSKNVDSCNTRNDDLPAFAEECENQGGTTTIDC</sequence>
<dbReference type="EMBL" id="KV878215">
    <property type="protein sequence ID" value="OJJ31934.1"/>
    <property type="molecule type" value="Genomic_DNA"/>
</dbReference>
<evidence type="ECO:0000313" key="2">
    <source>
        <dbReference type="Proteomes" id="UP000184383"/>
    </source>
</evidence>
<reference evidence="2" key="1">
    <citation type="journal article" date="2017" name="Genome Biol.">
        <title>Comparative genomics reveals high biological diversity and specific adaptations in the industrially and medically important fungal genus Aspergillus.</title>
        <authorList>
            <person name="de Vries R.P."/>
            <person name="Riley R."/>
            <person name="Wiebenga A."/>
            <person name="Aguilar-Osorio G."/>
            <person name="Amillis S."/>
            <person name="Uchima C.A."/>
            <person name="Anderluh G."/>
            <person name="Asadollahi M."/>
            <person name="Askin M."/>
            <person name="Barry K."/>
            <person name="Battaglia E."/>
            <person name="Bayram O."/>
            <person name="Benocci T."/>
            <person name="Braus-Stromeyer S.A."/>
            <person name="Caldana C."/>
            <person name="Canovas D."/>
            <person name="Cerqueira G.C."/>
            <person name="Chen F."/>
            <person name="Chen W."/>
            <person name="Choi C."/>
            <person name="Clum A."/>
            <person name="Dos Santos R.A."/>
            <person name="Damasio A.R."/>
            <person name="Diallinas G."/>
            <person name="Emri T."/>
            <person name="Fekete E."/>
            <person name="Flipphi M."/>
            <person name="Freyberg S."/>
            <person name="Gallo A."/>
            <person name="Gournas C."/>
            <person name="Habgood R."/>
            <person name="Hainaut M."/>
            <person name="Harispe M.L."/>
            <person name="Henrissat B."/>
            <person name="Hilden K.S."/>
            <person name="Hope R."/>
            <person name="Hossain A."/>
            <person name="Karabika E."/>
            <person name="Karaffa L."/>
            <person name="Karanyi Z."/>
            <person name="Krasevec N."/>
            <person name="Kuo A."/>
            <person name="Kusch H."/>
            <person name="LaButti K."/>
            <person name="Lagendijk E.L."/>
            <person name="Lapidus A."/>
            <person name="Levasseur A."/>
            <person name="Lindquist E."/>
            <person name="Lipzen A."/>
            <person name="Logrieco A.F."/>
            <person name="MacCabe A."/>
            <person name="Maekelae M.R."/>
            <person name="Malavazi I."/>
            <person name="Melin P."/>
            <person name="Meyer V."/>
            <person name="Mielnichuk N."/>
            <person name="Miskei M."/>
            <person name="Molnar A.P."/>
            <person name="Mule G."/>
            <person name="Ngan C.Y."/>
            <person name="Orejas M."/>
            <person name="Orosz E."/>
            <person name="Ouedraogo J.P."/>
            <person name="Overkamp K.M."/>
            <person name="Park H.-S."/>
            <person name="Perrone G."/>
            <person name="Piumi F."/>
            <person name="Punt P.J."/>
            <person name="Ram A.F."/>
            <person name="Ramon A."/>
            <person name="Rauscher S."/>
            <person name="Record E."/>
            <person name="Riano-Pachon D.M."/>
            <person name="Robert V."/>
            <person name="Roehrig J."/>
            <person name="Ruller R."/>
            <person name="Salamov A."/>
            <person name="Salih N.S."/>
            <person name="Samson R.A."/>
            <person name="Sandor E."/>
            <person name="Sanguinetti M."/>
            <person name="Schuetze T."/>
            <person name="Sepcic K."/>
            <person name="Shelest E."/>
            <person name="Sherlock G."/>
            <person name="Sophianopoulou V."/>
            <person name="Squina F.M."/>
            <person name="Sun H."/>
            <person name="Susca A."/>
            <person name="Todd R.B."/>
            <person name="Tsang A."/>
            <person name="Unkles S.E."/>
            <person name="van de Wiele N."/>
            <person name="van Rossen-Uffink D."/>
            <person name="Oliveira J.V."/>
            <person name="Vesth T.C."/>
            <person name="Visser J."/>
            <person name="Yu J.-H."/>
            <person name="Zhou M."/>
            <person name="Andersen M.R."/>
            <person name="Archer D.B."/>
            <person name="Baker S.E."/>
            <person name="Benoit I."/>
            <person name="Brakhage A.A."/>
            <person name="Braus G.H."/>
            <person name="Fischer R."/>
            <person name="Frisvad J.C."/>
            <person name="Goldman G.H."/>
            <person name="Houbraken J."/>
            <person name="Oakley B."/>
            <person name="Pocsi I."/>
            <person name="Scazzocchio C."/>
            <person name="Seiboth B."/>
            <person name="vanKuyk P.A."/>
            <person name="Wortman J."/>
            <person name="Dyer P.S."/>
            <person name="Grigoriev I.V."/>
        </authorList>
    </citation>
    <scope>NUCLEOTIDE SEQUENCE [LARGE SCALE GENOMIC DNA]</scope>
    <source>
        <strain evidence="2">DTO 134E9</strain>
    </source>
</reference>
<name>A0A1L9RAI8_ASPWE</name>
<evidence type="ECO:0000313" key="1">
    <source>
        <dbReference type="EMBL" id="OJJ31934.1"/>
    </source>
</evidence>
<dbReference type="AlphaFoldDB" id="A0A1L9RAI8"/>
<dbReference type="RefSeq" id="XP_040685611.1">
    <property type="nucleotide sequence ID" value="XM_040832120.1"/>
</dbReference>
<dbReference type="Proteomes" id="UP000184383">
    <property type="component" value="Unassembled WGS sequence"/>
</dbReference>
<keyword evidence="2" id="KW-1185">Reference proteome</keyword>
<dbReference type="GeneID" id="63747968"/>
<proteinExistence type="predicted"/>
<organism evidence="1 2">
    <name type="scientific">Aspergillus wentii DTO 134E9</name>
    <dbReference type="NCBI Taxonomy" id="1073089"/>
    <lineage>
        <taxon>Eukaryota</taxon>
        <taxon>Fungi</taxon>
        <taxon>Dikarya</taxon>
        <taxon>Ascomycota</taxon>
        <taxon>Pezizomycotina</taxon>
        <taxon>Eurotiomycetes</taxon>
        <taxon>Eurotiomycetidae</taxon>
        <taxon>Eurotiales</taxon>
        <taxon>Aspergillaceae</taxon>
        <taxon>Aspergillus</taxon>
        <taxon>Aspergillus subgen. Cremei</taxon>
    </lineage>
</organism>